<dbReference type="Gene3D" id="1.10.10.10">
    <property type="entry name" value="Winged helix-like DNA-binding domain superfamily/Winged helix DNA-binding domain"/>
    <property type="match status" value="1"/>
</dbReference>
<dbReference type="PANTHER" id="PTHR46572">
    <property type="entry name" value="RHO1 GDP-GTP EXCHANGE PROTEIN 1-RELATED"/>
    <property type="match status" value="1"/>
</dbReference>
<dbReference type="STRING" id="86630.A0A367K5Y1"/>
<evidence type="ECO:0000259" key="1">
    <source>
        <dbReference type="PROSITE" id="PS50186"/>
    </source>
</evidence>
<gene>
    <name evidence="2" type="primary">ROM2_7</name>
    <name evidence="2" type="ORF">CU097_009819</name>
</gene>
<keyword evidence="3" id="KW-1185">Reference proteome</keyword>
<dbReference type="InterPro" id="IPR052233">
    <property type="entry name" value="Rho-type_GEFs"/>
</dbReference>
<dbReference type="EMBL" id="PJQL01000266">
    <property type="protein sequence ID" value="RCH97566.1"/>
    <property type="molecule type" value="Genomic_DNA"/>
</dbReference>
<feature type="domain" description="DEP" evidence="1">
    <location>
        <begin position="201"/>
        <end position="256"/>
    </location>
</feature>
<reference evidence="2 3" key="1">
    <citation type="journal article" date="2018" name="G3 (Bethesda)">
        <title>Phylogenetic and Phylogenomic Definition of Rhizopus Species.</title>
        <authorList>
            <person name="Gryganskyi A.P."/>
            <person name="Golan J."/>
            <person name="Dolatabadi S."/>
            <person name="Mondo S."/>
            <person name="Robb S."/>
            <person name="Idnurm A."/>
            <person name="Muszewska A."/>
            <person name="Steczkiewicz K."/>
            <person name="Masonjones S."/>
            <person name="Liao H.L."/>
            <person name="Gajdeczka M.T."/>
            <person name="Anike F."/>
            <person name="Vuek A."/>
            <person name="Anishchenko I.M."/>
            <person name="Voigt K."/>
            <person name="de Hoog G.S."/>
            <person name="Smith M.E."/>
            <person name="Heitman J."/>
            <person name="Vilgalys R."/>
            <person name="Stajich J.E."/>
        </authorList>
    </citation>
    <scope>NUCLEOTIDE SEQUENCE [LARGE SCALE GENOMIC DNA]</scope>
    <source>
        <strain evidence="2 3">CBS 357.93</strain>
    </source>
</reference>
<evidence type="ECO:0000313" key="2">
    <source>
        <dbReference type="EMBL" id="RCH97566.1"/>
    </source>
</evidence>
<proteinExistence type="predicted"/>
<dbReference type="PROSITE" id="PS50186">
    <property type="entry name" value="DEP"/>
    <property type="match status" value="1"/>
</dbReference>
<evidence type="ECO:0000313" key="3">
    <source>
        <dbReference type="Proteomes" id="UP000252139"/>
    </source>
</evidence>
<accession>A0A367K5Y1</accession>
<dbReference type="InterPro" id="IPR000591">
    <property type="entry name" value="DEP_dom"/>
</dbReference>
<dbReference type="GO" id="GO:0035556">
    <property type="term" value="P:intracellular signal transduction"/>
    <property type="evidence" value="ECO:0007669"/>
    <property type="project" value="InterPro"/>
</dbReference>
<comment type="caution">
    <text evidence="2">The sequence shown here is derived from an EMBL/GenBank/DDBJ whole genome shotgun (WGS) entry which is preliminary data.</text>
</comment>
<dbReference type="SMART" id="SM00049">
    <property type="entry name" value="DEP"/>
    <property type="match status" value="1"/>
</dbReference>
<dbReference type="AlphaFoldDB" id="A0A367K5Y1"/>
<dbReference type="Pfam" id="PF00610">
    <property type="entry name" value="DEP"/>
    <property type="match status" value="1"/>
</dbReference>
<dbReference type="Proteomes" id="UP000252139">
    <property type="component" value="Unassembled WGS sequence"/>
</dbReference>
<protein>
    <submittedName>
        <fullName evidence="2">RHO1 GDP-GTP exchange protein 2</fullName>
    </submittedName>
</protein>
<dbReference type="InterPro" id="IPR036390">
    <property type="entry name" value="WH_DNA-bd_sf"/>
</dbReference>
<dbReference type="OrthoDB" id="2272012at2759"/>
<sequence>MDQAVIIEEGSPYQFQGAYRRNILTPDIENCYLKQNLPVRRQSLQAYQQTKRRSSQDDHVQQSNLQEKLLRQRRRCVSNPSLLSALPIKETHRQSTAHKLVGKSPKIRQDFLLPLQLFSLLDFLKPSKSETINNNAKNTKKKQSTVIQQVFSRLNQKRQPSIHPKSMVYTALLSHVAKEFIQTISLTSIAIKDGIEYHDIFTGAEMVDCLVTILKVQDRNLGLLVGRALGQQNLFHHVTYDYKLKDLDNEYYQFNNDGKLYSVYYALIKEGTHCKII</sequence>
<dbReference type="InterPro" id="IPR036388">
    <property type="entry name" value="WH-like_DNA-bd_sf"/>
</dbReference>
<organism evidence="2 3">
    <name type="scientific">Rhizopus azygosporus</name>
    <name type="common">Rhizopus microsporus var. azygosporus</name>
    <dbReference type="NCBI Taxonomy" id="86630"/>
    <lineage>
        <taxon>Eukaryota</taxon>
        <taxon>Fungi</taxon>
        <taxon>Fungi incertae sedis</taxon>
        <taxon>Mucoromycota</taxon>
        <taxon>Mucoromycotina</taxon>
        <taxon>Mucoromycetes</taxon>
        <taxon>Mucorales</taxon>
        <taxon>Mucorineae</taxon>
        <taxon>Rhizopodaceae</taxon>
        <taxon>Rhizopus</taxon>
    </lineage>
</organism>
<dbReference type="SUPFAM" id="SSF46785">
    <property type="entry name" value="Winged helix' DNA-binding domain"/>
    <property type="match status" value="1"/>
</dbReference>
<dbReference type="PANTHER" id="PTHR46572:SF2">
    <property type="entry name" value="RHO1 GDP-GTP EXCHANGE PROTEIN 1-RELATED"/>
    <property type="match status" value="1"/>
</dbReference>
<name>A0A367K5Y1_RHIAZ</name>